<dbReference type="GO" id="GO:0009734">
    <property type="term" value="P:auxin-activated signaling pathway"/>
    <property type="evidence" value="ECO:0007669"/>
    <property type="project" value="UniProtKB-KW"/>
</dbReference>
<keyword evidence="6 11" id="KW-0238">DNA-binding</keyword>
<dbReference type="InterPro" id="IPR003340">
    <property type="entry name" value="B3_DNA-bd"/>
</dbReference>
<dbReference type="FunFam" id="1.25.40.10:FF:000309">
    <property type="entry name" value="Pentatricopeptide repeat-containing protein, chloroplastic"/>
    <property type="match status" value="1"/>
</dbReference>
<evidence type="ECO:0000256" key="6">
    <source>
        <dbReference type="ARBA" id="ARBA00023125"/>
    </source>
</evidence>
<reference evidence="16" key="1">
    <citation type="journal article" date="2019" name="Gigascience">
        <title>De novo genome assembly of the endangered Acer yangbiense, a plant species with extremely small populations endemic to Yunnan Province, China.</title>
        <authorList>
            <person name="Yang J."/>
            <person name="Wariss H.M."/>
            <person name="Tao L."/>
            <person name="Zhang R."/>
            <person name="Yun Q."/>
            <person name="Hollingsworth P."/>
            <person name="Dao Z."/>
            <person name="Luo G."/>
            <person name="Guo H."/>
            <person name="Ma Y."/>
            <person name="Sun W."/>
        </authorList>
    </citation>
    <scope>NUCLEOTIDE SEQUENCE [LARGE SCALE GENOMIC DNA]</scope>
    <source>
        <strain evidence="16">cv. Malutang</strain>
    </source>
</reference>
<dbReference type="GO" id="GO:0008270">
    <property type="term" value="F:zinc ion binding"/>
    <property type="evidence" value="ECO:0007669"/>
    <property type="project" value="InterPro"/>
</dbReference>
<evidence type="ECO:0000256" key="9">
    <source>
        <dbReference type="ARBA" id="ARBA00023294"/>
    </source>
</evidence>
<dbReference type="PANTHER" id="PTHR47926">
    <property type="entry name" value="PENTATRICOPEPTIDE REPEAT-CONTAINING PROTEIN"/>
    <property type="match status" value="1"/>
</dbReference>
<dbReference type="FunFam" id="1.25.40.10:FF:000343">
    <property type="entry name" value="Pentatricopeptide repeat-containing protein At3g58590"/>
    <property type="match status" value="1"/>
</dbReference>
<dbReference type="Pfam" id="PF02362">
    <property type="entry name" value="B3"/>
    <property type="match status" value="1"/>
</dbReference>
<protein>
    <recommendedName>
        <fullName evidence="11">Auxin response factor</fullName>
    </recommendedName>
</protein>
<keyword evidence="5 11" id="KW-0805">Transcription regulation</keyword>
<dbReference type="GO" id="GO:0003677">
    <property type="term" value="F:DNA binding"/>
    <property type="evidence" value="ECO:0007669"/>
    <property type="project" value="UniProtKB-KW"/>
</dbReference>
<dbReference type="FunFam" id="2.30.30.1040:FF:000001">
    <property type="entry name" value="Auxin response factor"/>
    <property type="match status" value="1"/>
</dbReference>
<dbReference type="FunFam" id="1.25.40.10:FF:000690">
    <property type="entry name" value="Pentatricopeptide repeat-containing protein"/>
    <property type="match status" value="1"/>
</dbReference>
<keyword evidence="16" id="KW-1185">Reference proteome</keyword>
<dbReference type="InterPro" id="IPR033389">
    <property type="entry name" value="AUX/IAA_dom"/>
</dbReference>
<dbReference type="InterPro" id="IPR015300">
    <property type="entry name" value="DNA-bd_pseudobarrel_sf"/>
</dbReference>
<dbReference type="NCBIfam" id="TIGR00756">
    <property type="entry name" value="PPR"/>
    <property type="match status" value="4"/>
</dbReference>
<evidence type="ECO:0000313" key="15">
    <source>
        <dbReference type="EMBL" id="TXG55966.1"/>
    </source>
</evidence>
<dbReference type="FunFam" id="3.10.20.90:FF:000047">
    <property type="entry name" value="Auxin response factor"/>
    <property type="match status" value="1"/>
</dbReference>
<dbReference type="EMBL" id="VAHF01000008">
    <property type="protein sequence ID" value="TXG55966.1"/>
    <property type="molecule type" value="Genomic_DNA"/>
</dbReference>
<dbReference type="Proteomes" id="UP000323000">
    <property type="component" value="Chromosome 8"/>
</dbReference>
<comment type="subcellular location">
    <subcellularLocation>
        <location evidence="1 11">Nucleus</location>
    </subcellularLocation>
</comment>
<comment type="function">
    <text evidence="11">Auxin response factors (ARFs) are transcriptional factors that bind specifically to the DNA sequence 5'-TGTCTC-3' found in the auxin-responsive promoter elements (AuxREs).</text>
</comment>
<name>A0A5C7HIG9_9ROSI</name>
<organism evidence="15 16">
    <name type="scientific">Acer yangbiense</name>
    <dbReference type="NCBI Taxonomy" id="1000413"/>
    <lineage>
        <taxon>Eukaryota</taxon>
        <taxon>Viridiplantae</taxon>
        <taxon>Streptophyta</taxon>
        <taxon>Embryophyta</taxon>
        <taxon>Tracheophyta</taxon>
        <taxon>Spermatophyta</taxon>
        <taxon>Magnoliopsida</taxon>
        <taxon>eudicotyledons</taxon>
        <taxon>Gunneridae</taxon>
        <taxon>Pentapetalae</taxon>
        <taxon>rosids</taxon>
        <taxon>malvids</taxon>
        <taxon>Sapindales</taxon>
        <taxon>Sapindaceae</taxon>
        <taxon>Hippocastanoideae</taxon>
        <taxon>Acereae</taxon>
        <taxon>Acer</taxon>
    </lineage>
</organism>
<dbReference type="InterPro" id="IPR053793">
    <property type="entry name" value="PB1-like"/>
</dbReference>
<feature type="repeat" description="PPR" evidence="10">
    <location>
        <begin position="989"/>
        <end position="1023"/>
    </location>
</feature>
<dbReference type="Gene3D" id="1.25.40.10">
    <property type="entry name" value="Tetratricopeptide repeat domain"/>
    <property type="match status" value="4"/>
</dbReference>
<dbReference type="Pfam" id="PF01535">
    <property type="entry name" value="PPR"/>
    <property type="match status" value="4"/>
</dbReference>
<feature type="repeat" description="PPR" evidence="10">
    <location>
        <begin position="1262"/>
        <end position="1292"/>
    </location>
</feature>
<evidence type="ECO:0000256" key="3">
    <source>
        <dbReference type="ARBA" id="ARBA00007853"/>
    </source>
</evidence>
<keyword evidence="9 11" id="KW-0927">Auxin signaling pathway</keyword>
<dbReference type="InterPro" id="IPR046848">
    <property type="entry name" value="E_motif"/>
</dbReference>
<dbReference type="InterPro" id="IPR010525">
    <property type="entry name" value="ARF_dom"/>
</dbReference>
<evidence type="ECO:0000313" key="16">
    <source>
        <dbReference type="Proteomes" id="UP000323000"/>
    </source>
</evidence>
<feature type="region of interest" description="Disordered" evidence="12">
    <location>
        <begin position="386"/>
        <end position="410"/>
    </location>
</feature>
<dbReference type="FunFam" id="1.25.40.10:FF:000380">
    <property type="entry name" value="Pentatricopeptide repeat-containing protein, chloroplastic"/>
    <property type="match status" value="1"/>
</dbReference>
<keyword evidence="8 11" id="KW-0539">Nucleus</keyword>
<accession>A0A5C7HIG9</accession>
<dbReference type="GO" id="GO:0006355">
    <property type="term" value="P:regulation of DNA-templated transcription"/>
    <property type="evidence" value="ECO:0007669"/>
    <property type="project" value="InterPro"/>
</dbReference>
<feature type="repeat" description="PPR" evidence="10">
    <location>
        <begin position="1090"/>
        <end position="1124"/>
    </location>
</feature>
<evidence type="ECO:0000256" key="7">
    <source>
        <dbReference type="ARBA" id="ARBA00023163"/>
    </source>
</evidence>
<evidence type="ECO:0000256" key="4">
    <source>
        <dbReference type="ARBA" id="ARBA00022737"/>
    </source>
</evidence>
<evidence type="ECO:0000256" key="11">
    <source>
        <dbReference type="RuleBase" id="RU004561"/>
    </source>
</evidence>
<dbReference type="SMART" id="SM01019">
    <property type="entry name" value="B3"/>
    <property type="match status" value="1"/>
</dbReference>
<dbReference type="Pfam" id="PF13041">
    <property type="entry name" value="PPR_2"/>
    <property type="match status" value="2"/>
</dbReference>
<dbReference type="PROSITE" id="PS51375">
    <property type="entry name" value="PPR"/>
    <property type="match status" value="5"/>
</dbReference>
<evidence type="ECO:0000259" key="14">
    <source>
        <dbReference type="PROSITE" id="PS51745"/>
    </source>
</evidence>
<dbReference type="Gene3D" id="3.10.20.90">
    <property type="entry name" value="Phosphatidylinositol 3-kinase Catalytic Subunit, Chain A, domain 1"/>
    <property type="match status" value="1"/>
</dbReference>
<comment type="similarity">
    <text evidence="3 11">Belongs to the ARF family.</text>
</comment>
<dbReference type="Pfam" id="PF02309">
    <property type="entry name" value="AUX_IAA"/>
    <property type="match status" value="1"/>
</dbReference>
<evidence type="ECO:0000256" key="10">
    <source>
        <dbReference type="PROSITE-ProRule" id="PRU00708"/>
    </source>
</evidence>
<dbReference type="GO" id="GO:0003729">
    <property type="term" value="F:mRNA binding"/>
    <property type="evidence" value="ECO:0007669"/>
    <property type="project" value="UniProtKB-ARBA"/>
</dbReference>
<dbReference type="PROSITE" id="PS51745">
    <property type="entry name" value="PB1"/>
    <property type="match status" value="1"/>
</dbReference>
<dbReference type="InterPro" id="IPR046960">
    <property type="entry name" value="PPR_At4g14850-like_plant"/>
</dbReference>
<evidence type="ECO:0000256" key="1">
    <source>
        <dbReference type="ARBA" id="ARBA00004123"/>
    </source>
</evidence>
<dbReference type="FunFam" id="2.40.330.10:FF:000001">
    <property type="entry name" value="Auxin response factor"/>
    <property type="match status" value="1"/>
</dbReference>
<feature type="compositionally biased region" description="Low complexity" evidence="12">
    <location>
        <begin position="388"/>
        <end position="399"/>
    </location>
</feature>
<dbReference type="InterPro" id="IPR032867">
    <property type="entry name" value="DYW_dom"/>
</dbReference>
<feature type="region of interest" description="Disordered" evidence="12">
    <location>
        <begin position="1"/>
        <end position="23"/>
    </location>
</feature>
<comment type="subunit">
    <text evidence="11">Homodimers and heterodimers.</text>
</comment>
<dbReference type="Pfam" id="PF20430">
    <property type="entry name" value="Eplus_motif"/>
    <property type="match status" value="1"/>
</dbReference>
<dbReference type="PROSITE" id="PS50863">
    <property type="entry name" value="B3"/>
    <property type="match status" value="1"/>
</dbReference>
<proteinExistence type="inferred from homology"/>
<dbReference type="Pfam" id="PF06507">
    <property type="entry name" value="ARF_AD"/>
    <property type="match status" value="1"/>
</dbReference>
<dbReference type="Gene3D" id="2.30.30.1040">
    <property type="match status" value="1"/>
</dbReference>
<feature type="domain" description="PB1" evidence="14">
    <location>
        <begin position="629"/>
        <end position="722"/>
    </location>
</feature>
<evidence type="ECO:0000256" key="5">
    <source>
        <dbReference type="ARBA" id="ARBA00023015"/>
    </source>
</evidence>
<evidence type="ECO:0000256" key="12">
    <source>
        <dbReference type="SAM" id="MobiDB-lite"/>
    </source>
</evidence>
<dbReference type="Pfam" id="PF20431">
    <property type="entry name" value="E_motif"/>
    <property type="match status" value="1"/>
</dbReference>
<comment type="caution">
    <text evidence="15">The sequence shown here is derived from an EMBL/GenBank/DDBJ whole genome shotgun (WGS) entry which is preliminary data.</text>
</comment>
<sequence length="1734" mass="193592">MERDVVDVVDDGDDSSGGEGVGGGGDSLYKELWRACAGPLVTVPRIGDIVYYFPQGHIEQVEASMNQGSDQQMPAYDLPDKILCKVVNVLLKAEQDTDEVFAQVTLHPLNKQEEVSMLKEKKAACPPTPRRRVYSFCKTLTASDTSTHGGFSVLRRHAEECLPPLDMSKQPPTQELVTKDLHGNEWCFRHIFRGQPRRHLLQSGWSLFVSSKKLVAGDAFIFLRGENGKLRVGVRRAMRQPSTVSSSVISSHSMHIGVLATAWHAVATGTLFTIYYKPRTSPAEFMVPYEKYKEAEKNNYTVGMRFKMRFEGEESPEQRYAGTVVGVEEADSNKWPGSKWRCLKVRWDEISPHHRPERVSPWEAEFSVIPAPDSLTSSRLKRPRLNMVSLSTGSSSVLSKEGPRNMQESCRLSEPFVEQNPEDADQTKRGDANQENIFKLIPESRMHLNPHNMMVESGMELHAEDKEMQCQNSVNIQSAAVRGYERPHCPEFKHQERNWLLPSLSLSHAEKSSRPMESDAQPPARKEQEVVKSKAVVGSCKLFGISLVTNYVATEPATPHTNSVYGSQRQHNFGSDHVQDLNYDILAEQLKCTKSAETAIGGDKLGEPFQASDQLARDVVGKHLGGSTRSCIKVHKQGIALGRSLDLSKFNGYDELFAELDCIFEFNGELIASNKEWLIVFTDDEGDMMLVGDDPWLEFCSMVRRIFIYTREEVKQMIPRPLNPKIKKTLLMHHLVLSPSNPLPPRLAAAAATTNSKSANFSQIPSWVSLKRTSSSSVKTTPPLQQGRVENLHLVSLSKQAKLKEARVFLEQMDEAGVYVTPHSYESLLETCRNMRSLSDGRYIHDRMRRRTVKNPSGFLENCVLRMYCDCGSLVDAQTMFDEMAERNLGSWAVIMSAYAEAGFLDQSFRLLSDMLGLGIEPTSMIYTSLLKYLVNPSLVEIGRQLHSRVIRSGLSSNVAINTAICNMYVKCGWFEGAKLVFDQMDEKDSVAWTGLMVGYTQAGKPKVALDLFVKMVMEGVELDQYVFSIVLKACAGLEDLNLGRQIHSYIVKLGLERDVSVGTPLVDFYVKCMNFESACRAFERISEPSDVSWSAMICGYSQIGKFDESVKIFKSLRNNSLILNSFIYTSIFQACSALADFNLGAQAHADAVKRSLISHLYGDSALVSMYSKCGRLDYAAQSFELIAAPDTVAWTAIISGNAHHGNASEALRLFQRMQDCGVRPNVVTFVAVLTACSHSGLVVEARHYMDSMHSQYGVDPTIDHYNSMIDIYSRAGLLQEAFELIKSMPFDPDKTSWKCLLGGCWTHKNLELGEIGAANLLQLDPEDTAGYVLLFNLYASTGKWEEAAGVRKTMTEKNLKKELSCSWITVKGKVHRFIVGDKHHPQTEEIYSKLEEFDQTLMNNENGLLTEEDDVSYTFPERKQQLLVHSERLAMAFGLISTPTNTPIIIFKNLRACKDCHEFAKHLSDITGRRIVIRDACRFHHFQSGQCSCNDYCALYQLHLVKAETAKAFIPKDFRLVEAFGYTLGGFFLASYDESPAGVFDEHVGLPSQVATFTKKITAVQRQPKAKTNGFLNKIGLGTTLYPPKDFTDIQVSEMQGPAATDICNIALTTAVPALKSDKWMGPTIKMSLPSFSGHTEYIPDLLKYSCHMECRVRAVKPAKVSGTLYSAKEDNGTVNSTAEVSKDNGRNLSISVMLSRPILALELNCLKMRVEAPIVVSSSSKRSLKVSN</sequence>
<dbReference type="Pfam" id="PF14432">
    <property type="entry name" value="DYW_deaminase"/>
    <property type="match status" value="1"/>
</dbReference>
<evidence type="ECO:0000259" key="13">
    <source>
        <dbReference type="PROSITE" id="PS50863"/>
    </source>
</evidence>
<feature type="repeat" description="PPR" evidence="10">
    <location>
        <begin position="888"/>
        <end position="922"/>
    </location>
</feature>
<dbReference type="GO" id="GO:0009451">
    <property type="term" value="P:RNA modification"/>
    <property type="evidence" value="ECO:0007669"/>
    <property type="project" value="InterPro"/>
</dbReference>
<feature type="compositionally biased region" description="Acidic residues" evidence="12">
    <location>
        <begin position="7"/>
        <end position="16"/>
    </location>
</feature>
<dbReference type="OrthoDB" id="742311at2759"/>
<dbReference type="InterPro" id="IPR002885">
    <property type="entry name" value="PPR_rpt"/>
</dbReference>
<dbReference type="InterPro" id="IPR046849">
    <property type="entry name" value="E2_motif"/>
</dbReference>
<gene>
    <name evidence="15" type="ORF">EZV62_017279</name>
</gene>
<dbReference type="CDD" id="cd10017">
    <property type="entry name" value="B3_DNA"/>
    <property type="match status" value="1"/>
</dbReference>
<keyword evidence="7 11" id="KW-0804">Transcription</keyword>
<dbReference type="GO" id="GO:0005634">
    <property type="term" value="C:nucleus"/>
    <property type="evidence" value="ECO:0007669"/>
    <property type="project" value="UniProtKB-SubCell"/>
</dbReference>
<evidence type="ECO:0000256" key="8">
    <source>
        <dbReference type="ARBA" id="ARBA00023242"/>
    </source>
</evidence>
<evidence type="ECO:0000256" key="2">
    <source>
        <dbReference type="ARBA" id="ARBA00006643"/>
    </source>
</evidence>
<feature type="repeat" description="PPR" evidence="10">
    <location>
        <begin position="1191"/>
        <end position="1225"/>
    </location>
</feature>
<comment type="similarity">
    <text evidence="2">Belongs to the PPR family. PCMP-H subfamily.</text>
</comment>
<dbReference type="InterPro" id="IPR011990">
    <property type="entry name" value="TPR-like_helical_dom_sf"/>
</dbReference>
<keyword evidence="4" id="KW-0677">Repeat</keyword>
<dbReference type="SUPFAM" id="SSF54277">
    <property type="entry name" value="CAD &amp; PB1 domains"/>
    <property type="match status" value="1"/>
</dbReference>
<dbReference type="PANTHER" id="PTHR47926:SF378">
    <property type="entry name" value="PENTATRICOPEPTIDE REPEAT (PPR) SUPERFAMILY PROTEIN"/>
    <property type="match status" value="1"/>
</dbReference>
<dbReference type="SUPFAM" id="SSF101936">
    <property type="entry name" value="DNA-binding pseudobarrel domain"/>
    <property type="match status" value="1"/>
</dbReference>
<feature type="domain" description="TF-B3" evidence="13">
    <location>
        <begin position="136"/>
        <end position="238"/>
    </location>
</feature>
<dbReference type="Gene3D" id="2.40.330.10">
    <property type="entry name" value="DNA-binding pseudobarrel domain"/>
    <property type="match status" value="1"/>
</dbReference>